<gene>
    <name evidence="7" type="ORF">FHS74_000451</name>
</gene>
<evidence type="ECO:0000256" key="1">
    <source>
        <dbReference type="ARBA" id="ARBA00004442"/>
    </source>
</evidence>
<evidence type="ECO:0000256" key="3">
    <source>
        <dbReference type="ARBA" id="ARBA00022729"/>
    </source>
</evidence>
<evidence type="ECO:0000256" key="4">
    <source>
        <dbReference type="ARBA" id="ARBA00023136"/>
    </source>
</evidence>
<organism evidence="7 8">
    <name type="scientific">Nitrospirillum iridis</name>
    <dbReference type="NCBI Taxonomy" id="765888"/>
    <lineage>
        <taxon>Bacteria</taxon>
        <taxon>Pseudomonadati</taxon>
        <taxon>Pseudomonadota</taxon>
        <taxon>Alphaproteobacteria</taxon>
        <taxon>Rhodospirillales</taxon>
        <taxon>Azospirillaceae</taxon>
        <taxon>Nitrospirillum</taxon>
    </lineage>
</organism>
<proteinExistence type="inferred from homology"/>
<dbReference type="Proteomes" id="UP000539175">
    <property type="component" value="Unassembled WGS sequence"/>
</dbReference>
<protein>
    <submittedName>
        <fullName evidence="7">Outer membrane scaffolding protein for murein synthesis (MipA/OmpV family)</fullName>
    </submittedName>
</protein>
<keyword evidence="4" id="KW-0472">Membrane</keyword>
<evidence type="ECO:0000256" key="6">
    <source>
        <dbReference type="SAM" id="SignalP"/>
    </source>
</evidence>
<evidence type="ECO:0000313" key="8">
    <source>
        <dbReference type="Proteomes" id="UP000539175"/>
    </source>
</evidence>
<keyword evidence="8" id="KW-1185">Reference proteome</keyword>
<accession>A0A7X0ATS3</accession>
<sequence>MSFRNSFLPARAALLVGIALFAAPALADDQPMARQTPLWDITVGGGVALRPTFEGSDRYQASPVPLFTVRYDDMIAVGPEGLSAYWHQGNFRVGAALTFDPGRDDSKGNGIFNTGDDRLKGLGNIDSSAGIKVFGAYQLGRVSLDAAVTKYTGDQNDGIVLTTGMGLPLKLADRLMLTPHLGATWANDSYMQTYFGVTPAQAAKSRFTAFNAGSGFKDVSAGVLAVYRFDEHWFVTGDVTGKRLLGDAADSPITYAATSVRAFTAVGYRF</sequence>
<evidence type="ECO:0000313" key="7">
    <source>
        <dbReference type="EMBL" id="MBB6249918.1"/>
    </source>
</evidence>
<evidence type="ECO:0000256" key="2">
    <source>
        <dbReference type="ARBA" id="ARBA00005722"/>
    </source>
</evidence>
<feature type="signal peptide" evidence="6">
    <location>
        <begin position="1"/>
        <end position="27"/>
    </location>
</feature>
<keyword evidence="3 6" id="KW-0732">Signal</keyword>
<dbReference type="Pfam" id="PF06629">
    <property type="entry name" value="MipA"/>
    <property type="match status" value="1"/>
</dbReference>
<dbReference type="EMBL" id="JACIIZ010000001">
    <property type="protein sequence ID" value="MBB6249918.1"/>
    <property type="molecule type" value="Genomic_DNA"/>
</dbReference>
<evidence type="ECO:0000256" key="5">
    <source>
        <dbReference type="ARBA" id="ARBA00023237"/>
    </source>
</evidence>
<keyword evidence="5" id="KW-0998">Cell outer membrane</keyword>
<dbReference type="AlphaFoldDB" id="A0A7X0ATS3"/>
<feature type="chain" id="PRO_5030970136" evidence="6">
    <location>
        <begin position="28"/>
        <end position="270"/>
    </location>
</feature>
<comment type="caution">
    <text evidence="7">The sequence shown here is derived from an EMBL/GenBank/DDBJ whole genome shotgun (WGS) entry which is preliminary data.</text>
</comment>
<comment type="similarity">
    <text evidence="2">Belongs to the MipA/OmpV family.</text>
</comment>
<name>A0A7X0ATS3_9PROT</name>
<dbReference type="RefSeq" id="WP_184797036.1">
    <property type="nucleotide sequence ID" value="NZ_JACIIZ010000001.1"/>
</dbReference>
<dbReference type="PANTHER" id="PTHR38776:SF1">
    <property type="entry name" value="MLTA-INTERACTING PROTEIN-RELATED"/>
    <property type="match status" value="1"/>
</dbReference>
<reference evidence="7 8" key="1">
    <citation type="submission" date="2020-08" db="EMBL/GenBank/DDBJ databases">
        <title>Genomic Encyclopedia of Type Strains, Phase IV (KMG-IV): sequencing the most valuable type-strain genomes for metagenomic binning, comparative biology and taxonomic classification.</title>
        <authorList>
            <person name="Goeker M."/>
        </authorList>
    </citation>
    <scope>NUCLEOTIDE SEQUENCE [LARGE SCALE GENOMIC DNA]</scope>
    <source>
        <strain evidence="7 8">DSM 22198</strain>
    </source>
</reference>
<comment type="subcellular location">
    <subcellularLocation>
        <location evidence="1">Cell outer membrane</location>
    </subcellularLocation>
</comment>
<dbReference type="PANTHER" id="PTHR38776">
    <property type="entry name" value="MLTA-INTERACTING PROTEIN-RELATED"/>
    <property type="match status" value="1"/>
</dbReference>
<dbReference type="InterPro" id="IPR010583">
    <property type="entry name" value="MipA"/>
</dbReference>
<dbReference type="GO" id="GO:0009279">
    <property type="term" value="C:cell outer membrane"/>
    <property type="evidence" value="ECO:0007669"/>
    <property type="project" value="UniProtKB-SubCell"/>
</dbReference>